<accession>A0ABW3G8J2</accession>
<feature type="transmembrane region" description="Helical" evidence="7">
    <location>
        <begin position="134"/>
        <end position="158"/>
    </location>
</feature>
<feature type="transmembrane region" description="Helical" evidence="7">
    <location>
        <begin position="269"/>
        <end position="294"/>
    </location>
</feature>
<feature type="transmembrane region" description="Helical" evidence="7">
    <location>
        <begin position="47"/>
        <end position="65"/>
    </location>
</feature>
<evidence type="ECO:0000256" key="3">
    <source>
        <dbReference type="ARBA" id="ARBA00022475"/>
    </source>
</evidence>
<feature type="transmembrane region" description="Helical" evidence="7">
    <location>
        <begin position="366"/>
        <end position="389"/>
    </location>
</feature>
<feature type="transmembrane region" description="Helical" evidence="7">
    <location>
        <begin position="107"/>
        <end position="127"/>
    </location>
</feature>
<dbReference type="Gene3D" id="1.20.1250.20">
    <property type="entry name" value="MFS general substrate transporter like domains"/>
    <property type="match status" value="1"/>
</dbReference>
<dbReference type="PROSITE" id="PS50850">
    <property type="entry name" value="MFS"/>
    <property type="match status" value="1"/>
</dbReference>
<comment type="caution">
    <text evidence="9">The sequence shown here is derived from an EMBL/GenBank/DDBJ whole genome shotgun (WGS) entry which is preliminary data.</text>
</comment>
<keyword evidence="4 7" id="KW-0812">Transmembrane</keyword>
<organism evidence="9 10">
    <name type="scientific">Williamsia deligens</name>
    <dbReference type="NCBI Taxonomy" id="321325"/>
    <lineage>
        <taxon>Bacteria</taxon>
        <taxon>Bacillati</taxon>
        <taxon>Actinomycetota</taxon>
        <taxon>Actinomycetes</taxon>
        <taxon>Mycobacteriales</taxon>
        <taxon>Nocardiaceae</taxon>
        <taxon>Williamsia</taxon>
    </lineage>
</organism>
<evidence type="ECO:0000256" key="1">
    <source>
        <dbReference type="ARBA" id="ARBA00004651"/>
    </source>
</evidence>
<keyword evidence="3" id="KW-1003">Cell membrane</keyword>
<evidence type="ECO:0000256" key="5">
    <source>
        <dbReference type="ARBA" id="ARBA00022989"/>
    </source>
</evidence>
<dbReference type="NCBIfam" id="TIGR00711">
    <property type="entry name" value="efflux_EmrB"/>
    <property type="match status" value="1"/>
</dbReference>
<dbReference type="SUPFAM" id="SSF103473">
    <property type="entry name" value="MFS general substrate transporter"/>
    <property type="match status" value="1"/>
</dbReference>
<dbReference type="Gene3D" id="1.20.1720.10">
    <property type="entry name" value="Multidrug resistance protein D"/>
    <property type="match status" value="1"/>
</dbReference>
<evidence type="ECO:0000313" key="9">
    <source>
        <dbReference type="EMBL" id="MFD0926776.1"/>
    </source>
</evidence>
<protein>
    <submittedName>
        <fullName evidence="9">DHA2 family efflux MFS transporter permease subunit</fullName>
    </submittedName>
</protein>
<evidence type="ECO:0000256" key="6">
    <source>
        <dbReference type="ARBA" id="ARBA00023136"/>
    </source>
</evidence>
<keyword evidence="6 7" id="KW-0472">Membrane</keyword>
<dbReference type="InterPro" id="IPR004638">
    <property type="entry name" value="EmrB-like"/>
</dbReference>
<dbReference type="InterPro" id="IPR011701">
    <property type="entry name" value="MFS"/>
</dbReference>
<evidence type="ECO:0000256" key="7">
    <source>
        <dbReference type="SAM" id="Phobius"/>
    </source>
</evidence>
<sequence length="485" mass="50029">MTSVHRLRVPAMIVLTFAMFMDLMDVTIVNVALPAIRGDLDASPSQLEWVVGGYILAFASVLITAGRLGDRFGRQRVFIAGIVGFTLASLLASLAQSGDVLVASRVVQGLFAGLMVPQVLASVQALFRPSERAPVFGAIGMVTAMAAVIGPVLGGWLVTSDPLGGQWRSIFYINVPVGIVIVVAALLVVPNTTVDRPSPIDPVGVVLAVGGILLLVYPLIEGRQLGWPAWSFVLMAASPVVLALFVLYERRHGADSAMMPMRLFTNRGFVGGVAIQFLFAGSINSFFLILALYVQTGLGFSAIGSGVLTLPFSVGAVVAAGVAAALISRVGRLLPFIGGICISGGTAGTIWVLHREGTGYSGWDTVIPMAVAGVGLALTLVPLLDIALATVTGRDSGAASGVLNTFQQVGGAVGVAVVGVVFFDNVGRYTPDDLLHALVLAAAVPVVGYALVAAASGLLPSLTSVRAHLAAEAQAEPDADTVPAR</sequence>
<dbReference type="Proteomes" id="UP001597068">
    <property type="component" value="Unassembled WGS sequence"/>
</dbReference>
<keyword evidence="5 7" id="KW-1133">Transmembrane helix</keyword>
<dbReference type="InterPro" id="IPR036259">
    <property type="entry name" value="MFS_trans_sf"/>
</dbReference>
<reference evidence="10" key="1">
    <citation type="journal article" date="2019" name="Int. J. Syst. Evol. Microbiol.">
        <title>The Global Catalogue of Microorganisms (GCM) 10K type strain sequencing project: providing services to taxonomists for standard genome sequencing and annotation.</title>
        <authorList>
            <consortium name="The Broad Institute Genomics Platform"/>
            <consortium name="The Broad Institute Genome Sequencing Center for Infectious Disease"/>
            <person name="Wu L."/>
            <person name="Ma J."/>
        </authorList>
    </citation>
    <scope>NUCLEOTIDE SEQUENCE [LARGE SCALE GENOMIC DNA]</scope>
    <source>
        <strain evidence="10">CCUG 50873</strain>
    </source>
</reference>
<dbReference type="PANTHER" id="PTHR42718:SF39">
    <property type="entry name" value="ACTINORHODIN TRANSPORTER-RELATED"/>
    <property type="match status" value="1"/>
</dbReference>
<feature type="transmembrane region" description="Helical" evidence="7">
    <location>
        <begin position="77"/>
        <end position="95"/>
    </location>
</feature>
<feature type="transmembrane region" description="Helical" evidence="7">
    <location>
        <begin position="300"/>
        <end position="326"/>
    </location>
</feature>
<feature type="transmembrane region" description="Helical" evidence="7">
    <location>
        <begin position="401"/>
        <end position="423"/>
    </location>
</feature>
<feature type="domain" description="Major facilitator superfamily (MFS) profile" evidence="8">
    <location>
        <begin position="11"/>
        <end position="460"/>
    </location>
</feature>
<dbReference type="PRINTS" id="PR01036">
    <property type="entry name" value="TCRTETB"/>
</dbReference>
<dbReference type="Pfam" id="PF07690">
    <property type="entry name" value="MFS_1"/>
    <property type="match status" value="1"/>
</dbReference>
<name>A0ABW3G8J2_9NOCA</name>
<feature type="transmembrane region" description="Helical" evidence="7">
    <location>
        <begin position="226"/>
        <end position="248"/>
    </location>
</feature>
<evidence type="ECO:0000256" key="4">
    <source>
        <dbReference type="ARBA" id="ARBA00022692"/>
    </source>
</evidence>
<feature type="transmembrane region" description="Helical" evidence="7">
    <location>
        <begin position="435"/>
        <end position="459"/>
    </location>
</feature>
<dbReference type="PANTHER" id="PTHR42718">
    <property type="entry name" value="MAJOR FACILITATOR SUPERFAMILY MULTIDRUG TRANSPORTER MFSC"/>
    <property type="match status" value="1"/>
</dbReference>
<comment type="subcellular location">
    <subcellularLocation>
        <location evidence="1">Cell membrane</location>
        <topology evidence="1">Multi-pass membrane protein</topology>
    </subcellularLocation>
</comment>
<proteinExistence type="predicted"/>
<dbReference type="RefSeq" id="WP_253645377.1">
    <property type="nucleotide sequence ID" value="NZ_BAAAMO010000002.1"/>
</dbReference>
<gene>
    <name evidence="9" type="ORF">ACFQ04_13625</name>
</gene>
<evidence type="ECO:0000313" key="10">
    <source>
        <dbReference type="Proteomes" id="UP001597068"/>
    </source>
</evidence>
<evidence type="ECO:0000256" key="2">
    <source>
        <dbReference type="ARBA" id="ARBA00022448"/>
    </source>
</evidence>
<feature type="transmembrane region" description="Helical" evidence="7">
    <location>
        <begin position="170"/>
        <end position="190"/>
    </location>
</feature>
<dbReference type="EMBL" id="JBHTIL010000001">
    <property type="protein sequence ID" value="MFD0926776.1"/>
    <property type="molecule type" value="Genomic_DNA"/>
</dbReference>
<evidence type="ECO:0000259" key="8">
    <source>
        <dbReference type="PROSITE" id="PS50850"/>
    </source>
</evidence>
<feature type="transmembrane region" description="Helical" evidence="7">
    <location>
        <begin position="12"/>
        <end position="35"/>
    </location>
</feature>
<dbReference type="InterPro" id="IPR020846">
    <property type="entry name" value="MFS_dom"/>
</dbReference>
<feature type="transmembrane region" description="Helical" evidence="7">
    <location>
        <begin position="202"/>
        <end position="220"/>
    </location>
</feature>
<keyword evidence="10" id="KW-1185">Reference proteome</keyword>
<dbReference type="CDD" id="cd17321">
    <property type="entry name" value="MFS_MMR_MDR_like"/>
    <property type="match status" value="1"/>
</dbReference>
<feature type="transmembrane region" description="Helical" evidence="7">
    <location>
        <begin position="333"/>
        <end position="354"/>
    </location>
</feature>
<keyword evidence="2" id="KW-0813">Transport</keyword>